<reference evidence="1 2" key="1">
    <citation type="journal article" date="2019" name="ACS Chem. Biol.">
        <title>Identification and Mobilization of a Cryptic Antibiotic Biosynthesis Gene Locus from a Human-Pathogenic Nocardia Isolate.</title>
        <authorList>
            <person name="Herisse M."/>
            <person name="Ishida K."/>
            <person name="Porter J.L."/>
            <person name="Howden B."/>
            <person name="Hertweck C."/>
            <person name="Stinear T.P."/>
            <person name="Pidot S.J."/>
        </authorList>
    </citation>
    <scope>NUCLEOTIDE SEQUENCE [LARGE SCALE GENOMIC DNA]</scope>
    <source>
        <strain evidence="1 2">AUSMDU00012715</strain>
    </source>
</reference>
<protein>
    <submittedName>
        <fullName evidence="1">Uncharacterized protein</fullName>
    </submittedName>
</protein>
<organism evidence="1 2">
    <name type="scientific">Nocardia terpenica</name>
    <dbReference type="NCBI Taxonomy" id="455432"/>
    <lineage>
        <taxon>Bacteria</taxon>
        <taxon>Bacillati</taxon>
        <taxon>Actinomycetota</taxon>
        <taxon>Actinomycetes</taxon>
        <taxon>Mycobacteriales</taxon>
        <taxon>Nocardiaceae</taxon>
        <taxon>Nocardia</taxon>
    </lineage>
</organism>
<dbReference type="Proteomes" id="UP000500953">
    <property type="component" value="Chromosome"/>
</dbReference>
<evidence type="ECO:0000313" key="1">
    <source>
        <dbReference type="EMBL" id="QIS22032.1"/>
    </source>
</evidence>
<accession>A0A6G9Z969</accession>
<name>A0A6G9Z969_9NOCA</name>
<dbReference type="AlphaFoldDB" id="A0A6G9Z969"/>
<dbReference type="RefSeq" id="WP_167484356.1">
    <property type="nucleotide sequence ID" value="NZ_CP046173.1"/>
</dbReference>
<gene>
    <name evidence="1" type="ORF">F6W96_30495</name>
</gene>
<evidence type="ECO:0000313" key="2">
    <source>
        <dbReference type="Proteomes" id="UP000500953"/>
    </source>
</evidence>
<proteinExistence type="predicted"/>
<dbReference type="EMBL" id="CP046173">
    <property type="protein sequence ID" value="QIS22032.1"/>
    <property type="molecule type" value="Genomic_DNA"/>
</dbReference>
<sequence length="53" mass="5806">MSGKRDTAHVQEIAAIIREQHESAVVSWPEPSPLAGWWEQVMHDSAVPAGDPT</sequence>